<name>A0A166G0P1_SECCO</name>
<evidence type="ECO:0000313" key="3">
    <source>
        <dbReference type="Proteomes" id="UP000076480"/>
    </source>
</evidence>
<dbReference type="PATRIC" id="fig|33960.6.peg.3614"/>
<organism evidence="2 3">
    <name type="scientific">Secundilactobacillus collinoides</name>
    <name type="common">Lactobacillus collinoides</name>
    <dbReference type="NCBI Taxonomy" id="33960"/>
    <lineage>
        <taxon>Bacteria</taxon>
        <taxon>Bacillati</taxon>
        <taxon>Bacillota</taxon>
        <taxon>Bacilli</taxon>
        <taxon>Lactobacillales</taxon>
        <taxon>Lactobacillaceae</taxon>
        <taxon>Secundilactobacillus</taxon>
    </lineage>
</organism>
<dbReference type="InterPro" id="IPR032710">
    <property type="entry name" value="NTF2-like_dom_sf"/>
</dbReference>
<evidence type="ECO:0000259" key="1">
    <source>
        <dbReference type="Pfam" id="PF13577"/>
    </source>
</evidence>
<dbReference type="EMBL" id="JYDC01000093">
    <property type="protein sequence ID" value="KZL36204.1"/>
    <property type="molecule type" value="Genomic_DNA"/>
</dbReference>
<gene>
    <name evidence="2" type="ORF">TY91_14230</name>
</gene>
<dbReference type="Gene3D" id="3.10.450.50">
    <property type="match status" value="1"/>
</dbReference>
<dbReference type="SUPFAM" id="SSF54427">
    <property type="entry name" value="NTF2-like"/>
    <property type="match status" value="1"/>
</dbReference>
<evidence type="ECO:0000313" key="2">
    <source>
        <dbReference type="EMBL" id="KZL36204.1"/>
    </source>
</evidence>
<dbReference type="AlphaFoldDB" id="A0A166G0P1"/>
<dbReference type="Pfam" id="PF13577">
    <property type="entry name" value="SnoaL_4"/>
    <property type="match status" value="1"/>
</dbReference>
<dbReference type="OrthoDB" id="2084678at2"/>
<accession>A0A166G0P1</accession>
<dbReference type="RefSeq" id="WP_063285740.1">
    <property type="nucleotide sequence ID" value="NZ_JYDC01000093.1"/>
</dbReference>
<keyword evidence="3" id="KW-1185">Reference proteome</keyword>
<protein>
    <submittedName>
        <fullName evidence="2">Bile acid 7-alpha dehydratase</fullName>
    </submittedName>
</protein>
<dbReference type="Proteomes" id="UP000076480">
    <property type="component" value="Unassembled WGS sequence"/>
</dbReference>
<comment type="caution">
    <text evidence="2">The sequence shown here is derived from an EMBL/GenBank/DDBJ whole genome shotgun (WGS) entry which is preliminary data.</text>
</comment>
<feature type="domain" description="SnoaL-like" evidence="1">
    <location>
        <begin position="4"/>
        <end position="134"/>
    </location>
</feature>
<dbReference type="InterPro" id="IPR037401">
    <property type="entry name" value="SnoaL-like"/>
</dbReference>
<sequence>MNTQELSDRIALKEVVDLFSNYADTKDNDAQVALFTQDAEVNIVIDGKQLMSMHGRDEIAKAFGGSMTQYSAVFHMNEQQTLNIDGDTASGTAYSFVTLVEQNDDGNKTTSHQGVRYADEYRKVEGQWLISKRTSNFIWRDDLVG</sequence>
<proteinExistence type="predicted"/>
<reference evidence="2 3" key="1">
    <citation type="submission" date="2015-02" db="EMBL/GenBank/DDBJ databases">
        <title>Draft genome sequence of Lactobacillus collinoides CUPV2371 isolated from a natural cider, the first genome sequence of a strain of this species.</title>
        <authorList>
            <person name="Puertas A.I."/>
            <person name="Spano G."/>
            <person name="Capozzi V."/>
            <person name="Lamontanara A."/>
            <person name="Orru L."/>
            <person name="Duenas M.T."/>
        </authorList>
    </citation>
    <scope>NUCLEOTIDE SEQUENCE [LARGE SCALE GENOMIC DNA]</scope>
    <source>
        <strain evidence="2 3">237</strain>
    </source>
</reference>